<dbReference type="PANTHER" id="PTHR11904:SF9">
    <property type="entry name" value="PURINE NUCLEOSIDE PHOSPHORYLASE-RELATED"/>
    <property type="match status" value="1"/>
</dbReference>
<evidence type="ECO:0000256" key="5">
    <source>
        <dbReference type="ARBA" id="ARBA00022679"/>
    </source>
</evidence>
<dbReference type="InterPro" id="IPR011268">
    <property type="entry name" value="Purine_phosphorylase"/>
</dbReference>
<evidence type="ECO:0000256" key="1">
    <source>
        <dbReference type="ARBA" id="ARBA00005058"/>
    </source>
</evidence>
<dbReference type="InterPro" id="IPR018099">
    <property type="entry name" value="Purine_phosphorylase-2_CS"/>
</dbReference>
<protein>
    <recommendedName>
        <fullName evidence="6">Purine nucleoside phosphorylase</fullName>
        <ecNumber evidence="6">2.4.2.1</ecNumber>
    </recommendedName>
    <alternativeName>
        <fullName evidence="6">Inosine-guanosine phosphorylase</fullName>
    </alternativeName>
</protein>
<proteinExistence type="inferred from homology"/>
<dbReference type="UniPathway" id="UPA00606"/>
<evidence type="ECO:0000256" key="3">
    <source>
        <dbReference type="ARBA" id="ARBA00011233"/>
    </source>
</evidence>
<comment type="pathway">
    <text evidence="1 6">Purine metabolism; purine nucleoside salvage.</text>
</comment>
<organism evidence="8 9">
    <name type="scientific">Gemmatimonas groenlandica</name>
    <dbReference type="NCBI Taxonomy" id="2732249"/>
    <lineage>
        <taxon>Bacteria</taxon>
        <taxon>Pseudomonadati</taxon>
        <taxon>Gemmatimonadota</taxon>
        <taxon>Gemmatimonadia</taxon>
        <taxon>Gemmatimonadales</taxon>
        <taxon>Gemmatimonadaceae</taxon>
        <taxon>Gemmatimonas</taxon>
    </lineage>
</organism>
<evidence type="ECO:0000256" key="6">
    <source>
        <dbReference type="PIRNR" id="PIRNR000477"/>
    </source>
</evidence>
<dbReference type="NCBIfam" id="TIGR01697">
    <property type="entry name" value="PNPH-PUNA-XAPA"/>
    <property type="match status" value="1"/>
</dbReference>
<name>A0A6M4IL11_9BACT</name>
<dbReference type="SUPFAM" id="SSF53167">
    <property type="entry name" value="Purine and uridine phosphorylases"/>
    <property type="match status" value="1"/>
</dbReference>
<evidence type="ECO:0000256" key="2">
    <source>
        <dbReference type="ARBA" id="ARBA00006751"/>
    </source>
</evidence>
<dbReference type="GO" id="GO:0004731">
    <property type="term" value="F:purine-nucleoside phosphorylase activity"/>
    <property type="evidence" value="ECO:0007669"/>
    <property type="project" value="UniProtKB-EC"/>
</dbReference>
<keyword evidence="4 6" id="KW-0328">Glycosyltransferase</keyword>
<dbReference type="InterPro" id="IPR011270">
    <property type="entry name" value="Pur_Nuc_Pase_Ino/Guo-sp"/>
</dbReference>
<dbReference type="InterPro" id="IPR035994">
    <property type="entry name" value="Nucleoside_phosphorylase_sf"/>
</dbReference>
<dbReference type="EC" id="2.4.2.1" evidence="6"/>
<keyword evidence="5 6" id="KW-0808">Transferase</keyword>
<evidence type="ECO:0000313" key="9">
    <source>
        <dbReference type="Proteomes" id="UP000500938"/>
    </source>
</evidence>
<sequence>MSASQNSRPSLQYTQEHTAVGLSHPALGLHARERIEACAQAVRARFPRAIDVAIILGTGLGGLAEQIDVEQTIEYKDLPNFPLSTVESHKGRLLCGTLGGKTVVAMQGRFHRYEGYSLQQVTFPVRVLRALGAETLIVSNACGGMHPLWAAGDLMLIADHINLLGDNPLIGPNDDTLGARFPDMSEPYDPALRALAREVASQNGITLREGVYVAVQGPNLETRSEYRFLRGIGADVVGMSTVPEVIVALHGGMRVLGLSIITDKCLPDALEPASLAQIVGVARSAEPKLAAVVKGVIARL</sequence>
<comment type="similarity">
    <text evidence="2 6">Belongs to the PNP/MTAP phosphorylase family.</text>
</comment>
<dbReference type="Gene3D" id="3.40.50.1580">
    <property type="entry name" value="Nucleoside phosphorylase domain"/>
    <property type="match status" value="1"/>
</dbReference>
<dbReference type="Proteomes" id="UP000500938">
    <property type="component" value="Chromosome"/>
</dbReference>
<gene>
    <name evidence="8" type="ORF">HKW67_07330</name>
</gene>
<dbReference type="PIRSF" id="PIRSF000477">
    <property type="entry name" value="PurNPase"/>
    <property type="match status" value="1"/>
</dbReference>
<evidence type="ECO:0000313" key="8">
    <source>
        <dbReference type="EMBL" id="QJR35330.1"/>
    </source>
</evidence>
<dbReference type="GO" id="GO:0005737">
    <property type="term" value="C:cytoplasm"/>
    <property type="evidence" value="ECO:0007669"/>
    <property type="project" value="TreeGrafter"/>
</dbReference>
<dbReference type="NCBIfam" id="NF006054">
    <property type="entry name" value="PRK08202.1"/>
    <property type="match status" value="1"/>
</dbReference>
<dbReference type="AlphaFoldDB" id="A0A6M4IL11"/>
<keyword evidence="9" id="KW-1185">Reference proteome</keyword>
<accession>A0A6M4IL11</accession>
<dbReference type="Pfam" id="PF01048">
    <property type="entry name" value="PNP_UDP_1"/>
    <property type="match status" value="1"/>
</dbReference>
<feature type="domain" description="Nucleoside phosphorylase" evidence="7">
    <location>
        <begin position="52"/>
        <end position="298"/>
    </location>
</feature>
<dbReference type="NCBIfam" id="TIGR01700">
    <property type="entry name" value="PNPH"/>
    <property type="match status" value="1"/>
</dbReference>
<dbReference type="InterPro" id="IPR000845">
    <property type="entry name" value="Nucleoside_phosphorylase_d"/>
</dbReference>
<dbReference type="EMBL" id="CP053085">
    <property type="protein sequence ID" value="QJR35330.1"/>
    <property type="molecule type" value="Genomic_DNA"/>
</dbReference>
<evidence type="ECO:0000256" key="4">
    <source>
        <dbReference type="ARBA" id="ARBA00022676"/>
    </source>
</evidence>
<dbReference type="CDD" id="cd09009">
    <property type="entry name" value="PNP-EcPNPII_like"/>
    <property type="match status" value="1"/>
</dbReference>
<dbReference type="PROSITE" id="PS01240">
    <property type="entry name" value="PNP_MTAP_2"/>
    <property type="match status" value="1"/>
</dbReference>
<evidence type="ECO:0000259" key="7">
    <source>
        <dbReference type="Pfam" id="PF01048"/>
    </source>
</evidence>
<dbReference type="KEGG" id="ggr:HKW67_07330"/>
<reference evidence="8 9" key="1">
    <citation type="submission" date="2020-05" db="EMBL/GenBank/DDBJ databases">
        <title>Complete genome sequence of Gemmatimonas greenlandica TET16.</title>
        <authorList>
            <person name="Zeng Y."/>
        </authorList>
    </citation>
    <scope>NUCLEOTIDE SEQUENCE [LARGE SCALE GENOMIC DNA]</scope>
    <source>
        <strain evidence="8 9">TET16</strain>
    </source>
</reference>
<dbReference type="GO" id="GO:0009116">
    <property type="term" value="P:nucleoside metabolic process"/>
    <property type="evidence" value="ECO:0007669"/>
    <property type="project" value="InterPro"/>
</dbReference>
<comment type="function">
    <text evidence="6">The purine nucleoside phosphorylases catalyze the phosphorolytic breakdown of the N-glycosidic bond in the beta-(deoxy)ribonucleoside molecules, with the formation of the corresponding free purine bases and pentose-1-phosphate.</text>
</comment>
<comment type="subunit">
    <text evidence="3">Homotrimer.</text>
</comment>
<dbReference type="PANTHER" id="PTHR11904">
    <property type="entry name" value="METHYLTHIOADENOSINE/PURINE NUCLEOSIDE PHOSPHORYLASE"/>
    <property type="match status" value="1"/>
</dbReference>